<evidence type="ECO:0000256" key="11">
    <source>
        <dbReference type="ARBA" id="ARBA00023128"/>
    </source>
</evidence>
<keyword evidence="7" id="KW-0999">Mitochondrion inner membrane</keyword>
<dbReference type="GO" id="GO:0036444">
    <property type="term" value="P:calcium import into the mitochondrion"/>
    <property type="evidence" value="ECO:0007669"/>
    <property type="project" value="UniProtKB-ARBA"/>
</dbReference>
<keyword evidence="16" id="KW-0732">Signal</keyword>
<organism evidence="18 19">
    <name type="scientific">Flemingia macrophylla</name>
    <dbReference type="NCBI Taxonomy" id="520843"/>
    <lineage>
        <taxon>Eukaryota</taxon>
        <taxon>Viridiplantae</taxon>
        <taxon>Streptophyta</taxon>
        <taxon>Embryophyta</taxon>
        <taxon>Tracheophyta</taxon>
        <taxon>Spermatophyta</taxon>
        <taxon>Magnoliopsida</taxon>
        <taxon>eudicotyledons</taxon>
        <taxon>Gunneridae</taxon>
        <taxon>Pentapetalae</taxon>
        <taxon>rosids</taxon>
        <taxon>fabids</taxon>
        <taxon>Fabales</taxon>
        <taxon>Fabaceae</taxon>
        <taxon>Papilionoideae</taxon>
        <taxon>50 kb inversion clade</taxon>
        <taxon>NPAAA clade</taxon>
        <taxon>indigoferoid/millettioid clade</taxon>
        <taxon>Phaseoleae</taxon>
        <taxon>Flemingia</taxon>
    </lineage>
</organism>
<evidence type="ECO:0000256" key="5">
    <source>
        <dbReference type="ARBA" id="ARBA00022673"/>
    </source>
</evidence>
<feature type="transmembrane region" description="Helical" evidence="15">
    <location>
        <begin position="240"/>
        <end position="258"/>
    </location>
</feature>
<dbReference type="Proteomes" id="UP001603857">
    <property type="component" value="Unassembled WGS sequence"/>
</dbReference>
<evidence type="ECO:0000256" key="13">
    <source>
        <dbReference type="ARBA" id="ARBA00023303"/>
    </source>
</evidence>
<keyword evidence="5" id="KW-0107">Calcium channel</keyword>
<keyword evidence="6 15" id="KW-0812">Transmembrane</keyword>
<keyword evidence="4" id="KW-0109">Calcium transport</keyword>
<evidence type="ECO:0000256" key="6">
    <source>
        <dbReference type="ARBA" id="ARBA00022692"/>
    </source>
</evidence>
<evidence type="ECO:0000313" key="19">
    <source>
        <dbReference type="Proteomes" id="UP001603857"/>
    </source>
</evidence>
<evidence type="ECO:0000256" key="7">
    <source>
        <dbReference type="ARBA" id="ARBA00022792"/>
    </source>
</evidence>
<evidence type="ECO:0000256" key="16">
    <source>
        <dbReference type="SAM" id="SignalP"/>
    </source>
</evidence>
<feature type="transmembrane region" description="Helical" evidence="15">
    <location>
        <begin position="209"/>
        <end position="228"/>
    </location>
</feature>
<proteinExistence type="inferred from homology"/>
<keyword evidence="10" id="KW-0406">Ion transport</keyword>
<evidence type="ECO:0000256" key="1">
    <source>
        <dbReference type="ARBA" id="ARBA00004448"/>
    </source>
</evidence>
<feature type="signal peptide" evidence="16">
    <location>
        <begin position="1"/>
        <end position="20"/>
    </location>
</feature>
<keyword evidence="9 15" id="KW-1133">Transmembrane helix</keyword>
<dbReference type="GO" id="GO:0005743">
    <property type="term" value="C:mitochondrial inner membrane"/>
    <property type="evidence" value="ECO:0007669"/>
    <property type="project" value="UniProtKB-SubCell"/>
</dbReference>
<dbReference type="GO" id="GO:0005262">
    <property type="term" value="F:calcium channel activity"/>
    <property type="evidence" value="ECO:0007669"/>
    <property type="project" value="UniProtKB-KW"/>
</dbReference>
<comment type="subcellular location">
    <subcellularLocation>
        <location evidence="1">Mitochondrion inner membrane</location>
        <topology evidence="1">Multi-pass membrane protein</topology>
    </subcellularLocation>
</comment>
<protein>
    <recommendedName>
        <fullName evidence="17">Calcium uniporter protein C-terminal domain-containing protein</fullName>
    </recommendedName>
</protein>
<name>A0ABD1MBF1_9FABA</name>
<dbReference type="InterPro" id="IPR039055">
    <property type="entry name" value="MCU_fam"/>
</dbReference>
<dbReference type="AlphaFoldDB" id="A0ABD1MBF1"/>
<feature type="chain" id="PRO_5044794791" description="Calcium uniporter protein C-terminal domain-containing protein" evidence="16">
    <location>
        <begin position="21"/>
        <end position="325"/>
    </location>
</feature>
<evidence type="ECO:0000256" key="12">
    <source>
        <dbReference type="ARBA" id="ARBA00023136"/>
    </source>
</evidence>
<keyword evidence="12 15" id="KW-0472">Membrane</keyword>
<evidence type="ECO:0000256" key="14">
    <source>
        <dbReference type="ARBA" id="ARBA00036634"/>
    </source>
</evidence>
<keyword evidence="8" id="KW-0106">Calcium</keyword>
<evidence type="ECO:0000256" key="15">
    <source>
        <dbReference type="SAM" id="Phobius"/>
    </source>
</evidence>
<dbReference type="Pfam" id="PF04678">
    <property type="entry name" value="MCU"/>
    <property type="match status" value="1"/>
</dbReference>
<comment type="caution">
    <text evidence="18">The sequence shown here is derived from an EMBL/GenBank/DDBJ whole genome shotgun (WGS) entry which is preliminary data.</text>
</comment>
<evidence type="ECO:0000256" key="4">
    <source>
        <dbReference type="ARBA" id="ARBA00022568"/>
    </source>
</evidence>
<evidence type="ECO:0000256" key="10">
    <source>
        <dbReference type="ARBA" id="ARBA00023065"/>
    </source>
</evidence>
<reference evidence="18 19" key="1">
    <citation type="submission" date="2024-08" db="EMBL/GenBank/DDBJ databases">
        <title>Insights into the chromosomal genome structure of Flemingia macrophylla.</title>
        <authorList>
            <person name="Ding Y."/>
            <person name="Zhao Y."/>
            <person name="Bi W."/>
            <person name="Wu M."/>
            <person name="Zhao G."/>
            <person name="Gong Y."/>
            <person name="Li W."/>
            <person name="Zhang P."/>
        </authorList>
    </citation>
    <scope>NUCLEOTIDE SEQUENCE [LARGE SCALE GENOMIC DNA]</scope>
    <source>
        <strain evidence="18">DYQJB</strain>
        <tissue evidence="18">Leaf</tissue>
    </source>
</reference>
<evidence type="ECO:0000256" key="8">
    <source>
        <dbReference type="ARBA" id="ARBA00022837"/>
    </source>
</evidence>
<keyword evidence="13" id="KW-0407">Ion channel</keyword>
<keyword evidence="19" id="KW-1185">Reference proteome</keyword>
<sequence length="325" mass="36673">MWARWRWCGGGGFLRQRVSAIVSVGHACGEKLHPLDPPLLGLRGVVEVMCGGTRVGGLTPLSVVMNHFKRGIATSTGDGNGNGTEDSISLSEAKKLMRLVNVESLKVRLGMEGKEVICYSELLEACESMGIARNREEAAAFAKVLDEAGVILLFRDKVYLHPDKVVDLVRRAVPLALTADNDPMREELKKLQEKKEEIDVLAHKQVRRILWSGLGVGVLMVGSFFRLTFWEFSWDVMEPIAFFTTTTGLVIGYAYFLLTSRDPTYQDFMKRLFLSRQRKLCKRHNFDIERFKALQCKCKTPLHSSIVLKNRMGVELDLDDDLHRD</sequence>
<evidence type="ECO:0000256" key="2">
    <source>
        <dbReference type="ARBA" id="ARBA00005653"/>
    </source>
</evidence>
<evidence type="ECO:0000256" key="3">
    <source>
        <dbReference type="ARBA" id="ARBA00022448"/>
    </source>
</evidence>
<comment type="catalytic activity">
    <reaction evidence="14">
        <text>Ca(2+)(in) = Ca(2+)(out)</text>
        <dbReference type="Rhea" id="RHEA:29671"/>
        <dbReference type="ChEBI" id="CHEBI:29108"/>
    </reaction>
</comment>
<feature type="domain" description="Calcium uniporter protein C-terminal" evidence="17">
    <location>
        <begin position="136"/>
        <end position="294"/>
    </location>
</feature>
<dbReference type="EMBL" id="JBGMDY010000005">
    <property type="protein sequence ID" value="KAL2333111.1"/>
    <property type="molecule type" value="Genomic_DNA"/>
</dbReference>
<gene>
    <name evidence="18" type="ORF">Fmac_014324</name>
</gene>
<keyword evidence="3" id="KW-0813">Transport</keyword>
<dbReference type="InterPro" id="IPR006769">
    <property type="entry name" value="MCU_C"/>
</dbReference>
<dbReference type="PANTHER" id="PTHR13462:SF10">
    <property type="entry name" value="CALCIUM UNIPORTER PROTEIN, MITOCHONDRIAL"/>
    <property type="match status" value="1"/>
</dbReference>
<accession>A0ABD1MBF1</accession>
<evidence type="ECO:0000256" key="9">
    <source>
        <dbReference type="ARBA" id="ARBA00022989"/>
    </source>
</evidence>
<comment type="similarity">
    <text evidence="2">Belongs to the MCU (TC 1.A.77) family.</text>
</comment>
<dbReference type="PANTHER" id="PTHR13462">
    <property type="entry name" value="CALCIUM UNIPORTER PROTEIN, MITOCHONDRIAL"/>
    <property type="match status" value="1"/>
</dbReference>
<evidence type="ECO:0000259" key="17">
    <source>
        <dbReference type="Pfam" id="PF04678"/>
    </source>
</evidence>
<evidence type="ECO:0000313" key="18">
    <source>
        <dbReference type="EMBL" id="KAL2333111.1"/>
    </source>
</evidence>
<keyword evidence="11" id="KW-0496">Mitochondrion</keyword>